<keyword evidence="8" id="KW-0496">Mitochondrion</keyword>
<dbReference type="FunFam" id="1.10.150.20:FF:000041">
    <property type="entry name" value="DNA-directed RNA polymerase"/>
    <property type="match status" value="1"/>
</dbReference>
<keyword evidence="7" id="KW-0809">Transit peptide</keyword>
<evidence type="ECO:0000256" key="8">
    <source>
        <dbReference type="ARBA" id="ARBA00023128"/>
    </source>
</evidence>
<evidence type="ECO:0000256" key="2">
    <source>
        <dbReference type="ARBA" id="ARBA00004173"/>
    </source>
</evidence>
<evidence type="ECO:0000256" key="10">
    <source>
        <dbReference type="ARBA" id="ARBA00048552"/>
    </source>
</evidence>
<keyword evidence="9 11" id="KW-0804">Transcription</keyword>
<dbReference type="GO" id="GO:0003899">
    <property type="term" value="F:DNA-directed RNA polymerase activity"/>
    <property type="evidence" value="ECO:0007669"/>
    <property type="project" value="UniProtKB-EC"/>
</dbReference>
<dbReference type="Pfam" id="PF00940">
    <property type="entry name" value="RNA_pol"/>
    <property type="match status" value="1"/>
</dbReference>
<dbReference type="SMART" id="SM01311">
    <property type="entry name" value="RPOL_N"/>
    <property type="match status" value="1"/>
</dbReference>
<dbReference type="PROSITE" id="PS00900">
    <property type="entry name" value="RNA_POL_PHAGE_1"/>
    <property type="match status" value="1"/>
</dbReference>
<dbReference type="Gene3D" id="1.10.287.280">
    <property type="match status" value="1"/>
</dbReference>
<evidence type="ECO:0000256" key="7">
    <source>
        <dbReference type="ARBA" id="ARBA00022946"/>
    </source>
</evidence>
<comment type="subcellular location">
    <subcellularLocation>
        <location evidence="2">Mitochondrion</location>
    </subcellularLocation>
</comment>
<evidence type="ECO:0000256" key="11">
    <source>
        <dbReference type="RuleBase" id="RU003805"/>
    </source>
</evidence>
<dbReference type="FunFam" id="1.10.287.280:FF:000001">
    <property type="entry name" value="DNA-directed RNA polymerase"/>
    <property type="match status" value="1"/>
</dbReference>
<comment type="catalytic activity">
    <reaction evidence="10 11">
        <text>RNA(n) + a ribonucleoside 5'-triphosphate = RNA(n+1) + diphosphate</text>
        <dbReference type="Rhea" id="RHEA:21248"/>
        <dbReference type="Rhea" id="RHEA-COMP:14527"/>
        <dbReference type="Rhea" id="RHEA-COMP:17342"/>
        <dbReference type="ChEBI" id="CHEBI:33019"/>
        <dbReference type="ChEBI" id="CHEBI:61557"/>
        <dbReference type="ChEBI" id="CHEBI:140395"/>
        <dbReference type="EC" id="2.7.7.6"/>
    </reaction>
</comment>
<dbReference type="InterPro" id="IPR002092">
    <property type="entry name" value="DNA-dir_Rpol_phage-type"/>
</dbReference>
<dbReference type="InterPro" id="IPR037159">
    <property type="entry name" value="RNA_POL_N_sf"/>
</dbReference>
<keyword evidence="6 11" id="KW-0548">Nucleotidyltransferase</keyword>
<dbReference type="InterPro" id="IPR043502">
    <property type="entry name" value="DNA/RNA_pol_sf"/>
</dbReference>
<protein>
    <recommendedName>
        <fullName evidence="11">DNA-directed RNA polymerase</fullName>
        <ecNumber evidence="11">2.7.7.6</ecNumber>
    </recommendedName>
</protein>
<feature type="region of interest" description="Disordered" evidence="12">
    <location>
        <begin position="282"/>
        <end position="311"/>
    </location>
</feature>
<dbReference type="Gene3D" id="1.10.1320.10">
    <property type="entry name" value="DNA-directed RNA polymerase, N-terminal domain"/>
    <property type="match status" value="1"/>
</dbReference>
<dbReference type="Gene3D" id="1.10.150.20">
    <property type="entry name" value="5' to 3' exonuclease, C-terminal subdomain"/>
    <property type="match status" value="1"/>
</dbReference>
<keyword evidence="4 11" id="KW-0240">DNA-directed RNA polymerase</keyword>
<evidence type="ECO:0000313" key="15">
    <source>
        <dbReference type="Proteomes" id="UP001345827"/>
    </source>
</evidence>
<sequence>MLTRAALRRRHTLRYLQQAAETIQLPWLCPALALPPSSGPQKRHSSSRPSISRSKTSPAPRTQARHLASPAAVEDFDRSDDYIPFVYGDYPLEQRSATGKGELAPFDISQILMLKNAADFPPNPDDDSYHPGVNVRRNVAEIEATLDACLHVHRWDRAFTLLSQLANSYQHNPSRVQGSYNKFFAAIVDDLLQNNNMAHETRINEWIEVHLRTAGLDPDAYTLALRMKVALELGDEKKSTRTVIRYWDLANQLGLERQVLGMREIFEDRQLGKLSQILHLSEPNPLEPQIDASQSAESHTTTETESTSKNNVEVLQMEQKGLGLVSLRRSLAMFSGQPDATFAASPEHHWEHHLKNLERQRRLERDAIDSAMERWKAEYEKRAQKGITGGLAHGRIGALLWQWHEILAEKITREIKMAEEEETSPVTKSAQAKLRAEYAPFLELLPPEKLAAVTTIALMQMMNKMGASKPVKLVRLVSELGQAVETEYDATELAKRKEEIKSIKNKLRREANAPAYKDFVVWNERSDHRLHKRSKHHAATALKYQPTWSRVIHVKLGSILCELMFDTAKIAITRRDETTSRDVTLPQPVFLHGTSYQHGRKVGVVSLHEDFVKILVSQPAEHFIAKQLPMLCPPKPWTGFEEGGYLESKQPFLRMKSGEFAQKEYAVAAVERGDLDQLFTGVDILGRTGWRINKQVFNVMLQAWNSGEAIANLPPLNKEFPEVERPGENATPREKWDWFTNMRAVDNEKSALHSNRCFQNFQMEIAKAYLNETFYLPHNVDFRGRAYPMPPYLNQMGADNSRGVLLFDKGRELGEQGLRWLKIHLSNVYGFDKASLADRAQFPMDHLDDIYDSVKNPLGGRRWWLTAEDPWQCLATCFELTGALDSPDPTKYVSRLPIHQDGSCNGLQHYAALGGDIAGARQVNLEPGDKPADVYSGVCELVKAEIKQDAANGDSLAQMLKGRVTRKVVKQTVMTNVYGVTFMGAIRQVRKQVDDLMPDVKAVQLSGKASTYIAKKIFKGLGALFTGAHEIQYWLGDCANRISSSISPFQMDTAYKQAYDQESSGKISLTKKVLLREATNFRSTVIWTTPLKLPVVQPYRINKGQKIQTNLQNITLAQPGVADAVHRRKQLQAFPPNFIHSLDATHMVLSAIKADELGLTFSAVHDSFWTHAADVDTLSTLLRDAFIRMHSEDIVGRLAAEFQKRYEGYYYLAYTTRNSPLGKAITEYRQEMVDQGIFGPMQGAKAIAVRKEQELVRELRRNRLLASEDPKEREEGENMVTAATLFDKFDGEQYLSSKDSLGETAIGAVPGHVQDSTVQEAIHAAEGSVDVDMATSLDPLRDAVTNDDDGFDGDVDVATKTPPIPPVPAWKVQRDAFGQRIRRPRSQNGTTAAQVWLWLPLKFKPVPKKGDWNINRLRESTYFFSRRDDFEYWYNVH</sequence>
<dbReference type="EC" id="2.7.7.6" evidence="11"/>
<dbReference type="PANTHER" id="PTHR10102">
    <property type="entry name" value="DNA-DIRECTED RNA POLYMERASE, MITOCHONDRIAL"/>
    <property type="match status" value="1"/>
</dbReference>
<dbReference type="PROSITE" id="PS00489">
    <property type="entry name" value="RNA_POL_PHAGE_2"/>
    <property type="match status" value="1"/>
</dbReference>
<feature type="compositionally biased region" description="Low complexity" evidence="12">
    <location>
        <begin position="47"/>
        <end position="57"/>
    </location>
</feature>
<dbReference type="PANTHER" id="PTHR10102:SF0">
    <property type="entry name" value="DNA-DIRECTED RNA POLYMERASE, MITOCHONDRIAL"/>
    <property type="match status" value="1"/>
</dbReference>
<keyword evidence="15" id="KW-1185">Reference proteome</keyword>
<feature type="compositionally biased region" description="Low complexity" evidence="12">
    <location>
        <begin position="293"/>
        <end position="308"/>
    </location>
</feature>
<evidence type="ECO:0000256" key="4">
    <source>
        <dbReference type="ARBA" id="ARBA00022478"/>
    </source>
</evidence>
<organism evidence="14 15">
    <name type="scientific">Vermiconidia calcicola</name>
    <dbReference type="NCBI Taxonomy" id="1690605"/>
    <lineage>
        <taxon>Eukaryota</taxon>
        <taxon>Fungi</taxon>
        <taxon>Dikarya</taxon>
        <taxon>Ascomycota</taxon>
        <taxon>Pezizomycotina</taxon>
        <taxon>Dothideomycetes</taxon>
        <taxon>Dothideomycetidae</taxon>
        <taxon>Mycosphaerellales</taxon>
        <taxon>Extremaceae</taxon>
        <taxon>Vermiconidia</taxon>
    </lineage>
</organism>
<evidence type="ECO:0000256" key="1">
    <source>
        <dbReference type="ARBA" id="ARBA00004026"/>
    </source>
</evidence>
<accession>A0AAV9Q3K5</accession>
<dbReference type="EMBL" id="JAXLQG010000015">
    <property type="protein sequence ID" value="KAK5532328.1"/>
    <property type="molecule type" value="Genomic_DNA"/>
</dbReference>
<dbReference type="GO" id="GO:0001018">
    <property type="term" value="F:mitochondrial promoter sequence-specific DNA binding"/>
    <property type="evidence" value="ECO:0007669"/>
    <property type="project" value="TreeGrafter"/>
</dbReference>
<dbReference type="SUPFAM" id="SSF56672">
    <property type="entry name" value="DNA/RNA polymerases"/>
    <property type="match status" value="1"/>
</dbReference>
<feature type="region of interest" description="Disordered" evidence="12">
    <location>
        <begin position="36"/>
        <end position="71"/>
    </location>
</feature>
<dbReference type="Pfam" id="PF14700">
    <property type="entry name" value="RPOL_N"/>
    <property type="match status" value="1"/>
</dbReference>
<dbReference type="InterPro" id="IPR046950">
    <property type="entry name" value="DNA-dir_Rpol_C_phage-type"/>
</dbReference>
<dbReference type="GO" id="GO:0006390">
    <property type="term" value="P:mitochondrial transcription"/>
    <property type="evidence" value="ECO:0007669"/>
    <property type="project" value="TreeGrafter"/>
</dbReference>
<comment type="function">
    <text evidence="1 11">DNA-dependent RNA polymerase catalyzes the transcription of DNA into RNA using the four ribonucleoside triphosphates as substrates.</text>
</comment>
<evidence type="ECO:0000259" key="13">
    <source>
        <dbReference type="SMART" id="SM01311"/>
    </source>
</evidence>
<dbReference type="InterPro" id="IPR029262">
    <property type="entry name" value="RPOL_N"/>
</dbReference>
<evidence type="ECO:0000256" key="5">
    <source>
        <dbReference type="ARBA" id="ARBA00022679"/>
    </source>
</evidence>
<name>A0AAV9Q3K5_9PEZI</name>
<evidence type="ECO:0000256" key="6">
    <source>
        <dbReference type="ARBA" id="ARBA00022695"/>
    </source>
</evidence>
<feature type="domain" description="DNA-directed RNA polymerase N-terminal" evidence="13">
    <location>
        <begin position="358"/>
        <end position="687"/>
    </location>
</feature>
<dbReference type="Proteomes" id="UP001345827">
    <property type="component" value="Unassembled WGS sequence"/>
</dbReference>
<comment type="caution">
    <text evidence="14">The sequence shown here is derived from an EMBL/GenBank/DDBJ whole genome shotgun (WGS) entry which is preliminary data.</text>
</comment>
<evidence type="ECO:0000256" key="12">
    <source>
        <dbReference type="SAM" id="MobiDB-lite"/>
    </source>
</evidence>
<evidence type="ECO:0000256" key="9">
    <source>
        <dbReference type="ARBA" id="ARBA00023163"/>
    </source>
</evidence>
<evidence type="ECO:0000313" key="14">
    <source>
        <dbReference type="EMBL" id="KAK5532328.1"/>
    </source>
</evidence>
<reference evidence="14 15" key="1">
    <citation type="submission" date="2023-06" db="EMBL/GenBank/DDBJ databases">
        <title>Black Yeasts Isolated from many extreme environments.</title>
        <authorList>
            <person name="Coleine C."/>
            <person name="Stajich J.E."/>
            <person name="Selbmann L."/>
        </authorList>
    </citation>
    <scope>NUCLEOTIDE SEQUENCE [LARGE SCALE GENOMIC DNA]</scope>
    <source>
        <strain evidence="14 15">CCFEE 5887</strain>
    </source>
</reference>
<gene>
    <name evidence="14" type="primary">RPO41</name>
    <name evidence="14" type="ORF">LTR25_007861</name>
</gene>
<comment type="similarity">
    <text evidence="3 11">Belongs to the phage and mitochondrial RNA polymerase family.</text>
</comment>
<proteinExistence type="inferred from homology"/>
<evidence type="ECO:0000256" key="3">
    <source>
        <dbReference type="ARBA" id="ARBA00009493"/>
    </source>
</evidence>
<keyword evidence="5 11" id="KW-0808">Transferase</keyword>
<dbReference type="GO" id="GO:0034245">
    <property type="term" value="C:mitochondrial DNA-directed RNA polymerase complex"/>
    <property type="evidence" value="ECO:0007669"/>
    <property type="project" value="TreeGrafter"/>
</dbReference>